<dbReference type="STRING" id="247523.B0W48_04295"/>
<evidence type="ECO:0000256" key="4">
    <source>
        <dbReference type="ARBA" id="ARBA00022982"/>
    </source>
</evidence>
<evidence type="ECO:0000256" key="2">
    <source>
        <dbReference type="ARBA" id="ARBA00022448"/>
    </source>
</evidence>
<keyword evidence="2" id="KW-0813">Transport</keyword>
<proteinExistence type="predicted"/>
<feature type="transmembrane region" description="Helical" evidence="7">
    <location>
        <begin position="73"/>
        <end position="98"/>
    </location>
</feature>
<dbReference type="AlphaFoldDB" id="A0A1Q2GVG2"/>
<evidence type="ECO:0000256" key="6">
    <source>
        <dbReference type="ARBA" id="ARBA00023136"/>
    </source>
</evidence>
<reference evidence="9 10" key="1">
    <citation type="submission" date="2017-02" db="EMBL/GenBank/DDBJ databases">
        <title>Complete genome sequence of the cold-active Pseudoalteromonas aliena strain EH1 isolated from Arctic seawater.</title>
        <authorList>
            <person name="Kim E."/>
            <person name="Heo E."/>
            <person name="Kim H."/>
            <person name="Kim D."/>
        </authorList>
    </citation>
    <scope>NUCLEOTIDE SEQUENCE [LARGE SCALE GENOMIC DNA]</scope>
    <source>
        <strain evidence="9 10">EH1</strain>
    </source>
</reference>
<organism evidence="9 10">
    <name type="scientific">Pseudoalteromonas aliena</name>
    <dbReference type="NCBI Taxonomy" id="247523"/>
    <lineage>
        <taxon>Bacteria</taxon>
        <taxon>Pseudomonadati</taxon>
        <taxon>Pseudomonadota</taxon>
        <taxon>Gammaproteobacteria</taxon>
        <taxon>Alteromonadales</taxon>
        <taxon>Pseudoalteromonadaceae</taxon>
        <taxon>Pseudoalteromonas</taxon>
    </lineage>
</organism>
<dbReference type="EMBL" id="CP019628">
    <property type="protein sequence ID" value="AQP99092.1"/>
    <property type="molecule type" value="Genomic_DNA"/>
</dbReference>
<dbReference type="KEGG" id="paln:B0W48_04295"/>
<keyword evidence="5 7" id="KW-1133">Transmembrane helix</keyword>
<name>A0A1Q2GVG2_9GAMM</name>
<dbReference type="GO" id="GO:0016491">
    <property type="term" value="F:oxidoreductase activity"/>
    <property type="evidence" value="ECO:0007669"/>
    <property type="project" value="InterPro"/>
</dbReference>
<evidence type="ECO:0000313" key="9">
    <source>
        <dbReference type="EMBL" id="AQP99092.1"/>
    </source>
</evidence>
<sequence length="110" mass="12573">MPRSVQLGQSILSGVIFLGYYFVGFVLMPYLAWRKYRSLSFTCIQSLISCFWASMIVLYVFNIPEGENGFVIVGMFFTIPIFSLFTQFISVGIHLIIVHFSELRAIEKGI</sequence>
<evidence type="ECO:0000313" key="10">
    <source>
        <dbReference type="Proteomes" id="UP000188243"/>
    </source>
</evidence>
<accession>A0A1Q2GVG2</accession>
<dbReference type="GO" id="GO:0016020">
    <property type="term" value="C:membrane"/>
    <property type="evidence" value="ECO:0007669"/>
    <property type="project" value="UniProtKB-SubCell"/>
</dbReference>
<feature type="domain" description="Cytochrome b/b6 C-terminal region profile" evidence="8">
    <location>
        <begin position="9"/>
        <end position="82"/>
    </location>
</feature>
<dbReference type="Pfam" id="PF00032">
    <property type="entry name" value="Cytochrom_B_C"/>
    <property type="match status" value="1"/>
</dbReference>
<keyword evidence="6 7" id="KW-0472">Membrane</keyword>
<keyword evidence="3 7" id="KW-0812">Transmembrane</keyword>
<evidence type="ECO:0000259" key="8">
    <source>
        <dbReference type="Pfam" id="PF00032"/>
    </source>
</evidence>
<evidence type="ECO:0000256" key="1">
    <source>
        <dbReference type="ARBA" id="ARBA00004141"/>
    </source>
</evidence>
<dbReference type="GO" id="GO:0009055">
    <property type="term" value="F:electron transfer activity"/>
    <property type="evidence" value="ECO:0007669"/>
    <property type="project" value="InterPro"/>
</dbReference>
<gene>
    <name evidence="9" type="ORF">B0W48_04295</name>
</gene>
<comment type="subcellular location">
    <subcellularLocation>
        <location evidence="1">Membrane</location>
        <topology evidence="1">Multi-pass membrane protein</topology>
    </subcellularLocation>
</comment>
<feature type="transmembrane region" description="Helical" evidence="7">
    <location>
        <begin position="12"/>
        <end position="32"/>
    </location>
</feature>
<keyword evidence="4" id="KW-0249">Electron transport</keyword>
<dbReference type="Proteomes" id="UP000188243">
    <property type="component" value="Chromosome"/>
</dbReference>
<dbReference type="InterPro" id="IPR036150">
    <property type="entry name" value="Cyt_b/b6_C_sf"/>
</dbReference>
<feature type="transmembrane region" description="Helical" evidence="7">
    <location>
        <begin position="39"/>
        <end position="61"/>
    </location>
</feature>
<evidence type="ECO:0000256" key="3">
    <source>
        <dbReference type="ARBA" id="ARBA00022692"/>
    </source>
</evidence>
<dbReference type="InterPro" id="IPR005798">
    <property type="entry name" value="Cyt_b/b6_C"/>
</dbReference>
<dbReference type="SUPFAM" id="SSF81648">
    <property type="entry name" value="a domain/subunit of cytochrome bc1 complex (Ubiquinol-cytochrome c reductase)"/>
    <property type="match status" value="1"/>
</dbReference>
<dbReference type="RefSeq" id="WP_077535791.1">
    <property type="nucleotide sequence ID" value="NZ_CP019628.1"/>
</dbReference>
<evidence type="ECO:0000256" key="7">
    <source>
        <dbReference type="SAM" id="Phobius"/>
    </source>
</evidence>
<protein>
    <recommendedName>
        <fullName evidence="8">Cytochrome b/b6 C-terminal region profile domain-containing protein</fullName>
    </recommendedName>
</protein>
<evidence type="ECO:0000256" key="5">
    <source>
        <dbReference type="ARBA" id="ARBA00022989"/>
    </source>
</evidence>